<sequence length="377" mass="41431">MAKPIAGINDYPYGVCGFIVNAALLKNGTKLKNMRIYKQRSINMFDLIDPVSEVVYQKIQLTGYNTSNKVLDYDLTDDELLNVIPVNSFFVRGYNDSMSEYGFVIRFLSNKMVLSNGTYLFDMYTPECNIPIPDLGTIIVNTVTVDSTTVTGSVSVISGILNEDGMIVKLTTPEGLIYTTNVVNRVFIFENVVFENVGTGSIEITSPHYNTATIPFDVLPAGTDSDFVSNIPVAAAQFTDNGDGTFSYTLTESSHQRGSELVLQIQDPNGVIYNPEVNVDSTGNITIKQNSAQDMDIVIIGQTDQTTVYSTSLSWNLVDSMYQMVIPFSTHNKQYVSVSVYDGSELVSITVQIDNLDNITLLSNDNFTGKVVIAGIQ</sequence>
<protein>
    <submittedName>
        <fullName evidence="1">Possible surface protein, responsible for cell interaction contains cell adhesion domain and ChW-repeats</fullName>
    </submittedName>
</protein>
<evidence type="ECO:0000313" key="2">
    <source>
        <dbReference type="EMBL" id="VUE36528.1"/>
    </source>
</evidence>
<evidence type="ECO:0000313" key="1">
    <source>
        <dbReference type="EMBL" id="SOK58759.1"/>
    </source>
</evidence>
<organism evidence="1 3">
    <name type="scientific">Yersinia phage fHe-Yen9-04</name>
    <dbReference type="NCBI Taxonomy" id="2052742"/>
    <lineage>
        <taxon>Viruses</taxon>
        <taxon>Duplodnaviria</taxon>
        <taxon>Heunggongvirae</taxon>
        <taxon>Uroviricota</taxon>
        <taxon>Caudoviricetes</taxon>
        <taxon>Eneladusvirus</taxon>
        <taxon>Eneladusvirus Yen904</taxon>
    </lineage>
</organism>
<dbReference type="EMBL" id="LT960551">
    <property type="protein sequence ID" value="SOK58759.1"/>
    <property type="molecule type" value="Genomic_DNA"/>
</dbReference>
<name>A0A2C9CXV7_9CAUD</name>
<dbReference type="EMBL" id="LR596615">
    <property type="protein sequence ID" value="VUE36528.1"/>
    <property type="molecule type" value="Genomic_DNA"/>
</dbReference>
<evidence type="ECO:0000313" key="3">
    <source>
        <dbReference type="Proteomes" id="UP000240931"/>
    </source>
</evidence>
<dbReference type="GeneID" id="40100900"/>
<evidence type="ECO:0000313" key="4">
    <source>
        <dbReference type="Proteomes" id="UP000317227"/>
    </source>
</evidence>
<dbReference type="Proteomes" id="UP000240931">
    <property type="component" value="Segment"/>
</dbReference>
<reference evidence="3" key="1">
    <citation type="submission" date="2017-10" db="EMBL/GenBank/DDBJ databases">
        <authorList>
            <person name="Skurnik M."/>
        </authorList>
    </citation>
    <scope>NUCLEOTIDE SEQUENCE [LARGE SCALE GENOMIC DNA]</scope>
</reference>
<keyword evidence="3" id="KW-1185">Reference proteome</keyword>
<dbReference type="OrthoDB" id="6395at10239"/>
<proteinExistence type="predicted"/>
<dbReference type="Proteomes" id="UP000317227">
    <property type="component" value="Segment"/>
</dbReference>
<reference evidence="2 4" key="3">
    <citation type="submission" date="2019-06" db="EMBL/GenBank/DDBJ databases">
        <authorList>
            <person name="Bower L."/>
            <person name="Leinonen R."/>
        </authorList>
    </citation>
    <scope>NUCLEOTIDE SEQUENCE [LARGE SCALE GENOMIC DNA]</scope>
</reference>
<dbReference type="RefSeq" id="YP_009624092.1">
    <property type="nucleotide sequence ID" value="NC_042116.1"/>
</dbReference>
<accession>A0A2C9CXV7</accession>
<dbReference type="KEGG" id="vg:40100900"/>
<reference evidence="1" key="2">
    <citation type="submission" date="2017-10" db="EMBL/GenBank/DDBJ databases">
        <authorList>
            <person name="Banno H."/>
            <person name="Chua N.-H."/>
        </authorList>
    </citation>
    <scope>NUCLEOTIDE SEQUENCE [LARGE SCALE GENOMIC DNA]</scope>
</reference>
<gene>
    <name evidence="1" type="primary">g482c</name>
</gene>